<evidence type="ECO:0000256" key="5">
    <source>
        <dbReference type="SAM" id="MobiDB-lite"/>
    </source>
</evidence>
<feature type="transmembrane region" description="Helical" evidence="6">
    <location>
        <begin position="135"/>
        <end position="156"/>
    </location>
</feature>
<evidence type="ECO:0000256" key="6">
    <source>
        <dbReference type="SAM" id="Phobius"/>
    </source>
</evidence>
<dbReference type="PROSITE" id="PS50850">
    <property type="entry name" value="MFS"/>
    <property type="match status" value="1"/>
</dbReference>
<reference evidence="8 9" key="1">
    <citation type="submission" date="2019-04" db="EMBL/GenBank/DDBJ databases">
        <title>Friends and foes A comparative genomics study of 23 Aspergillus species from section Flavi.</title>
        <authorList>
            <consortium name="DOE Joint Genome Institute"/>
            <person name="Kjaerbolling I."/>
            <person name="Vesth T."/>
            <person name="Frisvad J.C."/>
            <person name="Nybo J.L."/>
            <person name="Theobald S."/>
            <person name="Kildgaard S."/>
            <person name="Isbrandt T."/>
            <person name="Kuo A."/>
            <person name="Sato A."/>
            <person name="Lyhne E.K."/>
            <person name="Kogle M.E."/>
            <person name="Wiebenga A."/>
            <person name="Kun R.S."/>
            <person name="Lubbers R.J."/>
            <person name="Makela M.R."/>
            <person name="Barry K."/>
            <person name="Chovatia M."/>
            <person name="Clum A."/>
            <person name="Daum C."/>
            <person name="Haridas S."/>
            <person name="He G."/>
            <person name="LaButti K."/>
            <person name="Lipzen A."/>
            <person name="Mondo S."/>
            <person name="Riley R."/>
            <person name="Salamov A."/>
            <person name="Simmons B.A."/>
            <person name="Magnuson J.K."/>
            <person name="Henrissat B."/>
            <person name="Mortensen U.H."/>
            <person name="Larsen T.O."/>
            <person name="Devries R.P."/>
            <person name="Grigoriev I.V."/>
            <person name="Machida M."/>
            <person name="Baker S.E."/>
            <person name="Andersen M.R."/>
        </authorList>
    </citation>
    <scope>NUCLEOTIDE SEQUENCE [LARGE SCALE GENOMIC DNA]</scope>
    <source>
        <strain evidence="8 9">CBS 117625</strain>
    </source>
</reference>
<dbReference type="Gene3D" id="1.20.1250.20">
    <property type="entry name" value="MFS general substrate transporter like domains"/>
    <property type="match status" value="2"/>
</dbReference>
<evidence type="ECO:0000256" key="1">
    <source>
        <dbReference type="ARBA" id="ARBA00004141"/>
    </source>
</evidence>
<feature type="transmembrane region" description="Helical" evidence="6">
    <location>
        <begin position="333"/>
        <end position="358"/>
    </location>
</feature>
<dbReference type="InterPro" id="IPR020846">
    <property type="entry name" value="MFS_dom"/>
</dbReference>
<dbReference type="GeneID" id="43646285"/>
<dbReference type="GO" id="GO:0022857">
    <property type="term" value="F:transmembrane transporter activity"/>
    <property type="evidence" value="ECO:0007669"/>
    <property type="project" value="InterPro"/>
</dbReference>
<feature type="transmembrane region" description="Helical" evidence="6">
    <location>
        <begin position="229"/>
        <end position="250"/>
    </location>
</feature>
<dbReference type="Proteomes" id="UP000325672">
    <property type="component" value="Unassembled WGS sequence"/>
</dbReference>
<feature type="domain" description="Major facilitator superfamily (MFS) profile" evidence="7">
    <location>
        <begin position="39"/>
        <end position="528"/>
    </location>
</feature>
<name>A0A5N6SXH6_ASPPS</name>
<dbReference type="InterPro" id="IPR036259">
    <property type="entry name" value="MFS_trans_sf"/>
</dbReference>
<evidence type="ECO:0000256" key="4">
    <source>
        <dbReference type="ARBA" id="ARBA00023136"/>
    </source>
</evidence>
<feature type="transmembrane region" description="Helical" evidence="6">
    <location>
        <begin position="105"/>
        <end position="123"/>
    </location>
</feature>
<comment type="subcellular location">
    <subcellularLocation>
        <location evidence="1">Membrane</location>
        <topology evidence="1">Multi-pass membrane protein</topology>
    </subcellularLocation>
</comment>
<evidence type="ECO:0000256" key="3">
    <source>
        <dbReference type="ARBA" id="ARBA00022989"/>
    </source>
</evidence>
<evidence type="ECO:0000256" key="2">
    <source>
        <dbReference type="ARBA" id="ARBA00022692"/>
    </source>
</evidence>
<feature type="transmembrane region" description="Helical" evidence="6">
    <location>
        <begin position="427"/>
        <end position="450"/>
    </location>
</feature>
<dbReference type="FunFam" id="1.20.1250.20:FF:000786">
    <property type="entry name" value="MFS multidrug transporter, putative"/>
    <property type="match status" value="1"/>
</dbReference>
<dbReference type="Pfam" id="PF07690">
    <property type="entry name" value="MFS_1"/>
    <property type="match status" value="1"/>
</dbReference>
<dbReference type="SUPFAM" id="SSF103473">
    <property type="entry name" value="MFS general substrate transporter"/>
    <property type="match status" value="1"/>
</dbReference>
<feature type="transmembrane region" description="Helical" evidence="6">
    <location>
        <begin position="504"/>
        <end position="523"/>
    </location>
</feature>
<feature type="region of interest" description="Disordered" evidence="5">
    <location>
        <begin position="1"/>
        <end position="24"/>
    </location>
</feature>
<feature type="transmembrane region" description="Helical" evidence="6">
    <location>
        <begin position="392"/>
        <end position="415"/>
    </location>
</feature>
<feature type="transmembrane region" description="Helical" evidence="6">
    <location>
        <begin position="37"/>
        <end position="63"/>
    </location>
</feature>
<keyword evidence="9" id="KW-1185">Reference proteome</keyword>
<evidence type="ECO:0000313" key="8">
    <source>
        <dbReference type="EMBL" id="KAE8137824.1"/>
    </source>
</evidence>
<organism evidence="8 9">
    <name type="scientific">Aspergillus pseudotamarii</name>
    <dbReference type="NCBI Taxonomy" id="132259"/>
    <lineage>
        <taxon>Eukaryota</taxon>
        <taxon>Fungi</taxon>
        <taxon>Dikarya</taxon>
        <taxon>Ascomycota</taxon>
        <taxon>Pezizomycotina</taxon>
        <taxon>Eurotiomycetes</taxon>
        <taxon>Eurotiomycetidae</taxon>
        <taxon>Eurotiales</taxon>
        <taxon>Aspergillaceae</taxon>
        <taxon>Aspergillus</taxon>
        <taxon>Aspergillus subgen. Circumdati</taxon>
    </lineage>
</organism>
<evidence type="ECO:0000313" key="9">
    <source>
        <dbReference type="Proteomes" id="UP000325672"/>
    </source>
</evidence>
<dbReference type="PANTHER" id="PTHR23501:SF59">
    <property type="entry name" value="MAJOR FACILITATOR SUPERFAMILY (MFS) PROFILE DOMAIN-CONTAINING PROTEIN-RELATED"/>
    <property type="match status" value="1"/>
</dbReference>
<accession>A0A5N6SXH6</accession>
<evidence type="ECO:0000259" key="7">
    <source>
        <dbReference type="PROSITE" id="PS50850"/>
    </source>
</evidence>
<dbReference type="PRINTS" id="PR01036">
    <property type="entry name" value="TCRTETB"/>
</dbReference>
<feature type="transmembrane region" description="Helical" evidence="6">
    <location>
        <begin position="365"/>
        <end position="386"/>
    </location>
</feature>
<protein>
    <submittedName>
        <fullName evidence="8">Major facilitator superfamily domain-containing protein</fullName>
    </submittedName>
</protein>
<dbReference type="EMBL" id="ML743575">
    <property type="protein sequence ID" value="KAE8137824.1"/>
    <property type="molecule type" value="Genomic_DNA"/>
</dbReference>
<keyword evidence="4 6" id="KW-0472">Membrane</keyword>
<keyword evidence="3 6" id="KW-1133">Transmembrane helix</keyword>
<dbReference type="AlphaFoldDB" id="A0A5N6SXH6"/>
<keyword evidence="2 6" id="KW-0812">Transmembrane</keyword>
<dbReference type="FunFam" id="1.20.1720.10:FF:000018">
    <property type="entry name" value="Putative MFS multidrug transporter"/>
    <property type="match status" value="1"/>
</dbReference>
<feature type="transmembrane region" description="Helical" evidence="6">
    <location>
        <begin position="300"/>
        <end position="321"/>
    </location>
</feature>
<feature type="transmembrane region" description="Helical" evidence="6">
    <location>
        <begin position="163"/>
        <end position="181"/>
    </location>
</feature>
<dbReference type="PANTHER" id="PTHR23501">
    <property type="entry name" value="MAJOR FACILITATOR SUPERFAMILY"/>
    <property type="match status" value="1"/>
</dbReference>
<dbReference type="InterPro" id="IPR011701">
    <property type="entry name" value="MFS"/>
</dbReference>
<dbReference type="GO" id="GO:0005886">
    <property type="term" value="C:plasma membrane"/>
    <property type="evidence" value="ECO:0007669"/>
    <property type="project" value="TreeGrafter"/>
</dbReference>
<gene>
    <name evidence="8" type="ORF">BDV38DRAFT_292724</name>
</gene>
<sequence>MTGDTPSDSRVLHDEDQSGTVMSKEGGEHFKLGKRGLLVFLALSVLSLMAALDGTSVSVALPIMSEELHGTAIESFWTGTSFLLTSTVFEPSFANLSNVFGRRPVILFSILLFFVGALVSGIAKNFTYMLVGRSIQGVGGGGIIALTEVIVTDIVPLRQRGQYLGILSAMWSIGSVTGPILGGGFAEDVTWRWVFYINFPFIGVGVVFVAIFLNLSAIPGSVGEKLRSIDWLGAVIFIASMTSFLIPLTWGGVLYAWDSWRTLVPIIVGPCGLVAFAFYESYVAEHPMIPPSIFNNRTATVTYIGSVVQGLVLWCVLYYLPLYFEAVKQYSPIIAGVALFPQTFTVAPSAIIVGFAITKTSSYRWAVWSGWALSTLGMGLMCYIKADSSIPQWIFINLVSGLGLGVLFPALTFAVQAATPSENLSMAVAMFSFFRALGQCIGVAVGGVVFQNQMKKNLLKYPSLAPMADAYSQDAAGLVRAIAGMPDESEKNNLKDAYTDSLRVVYAVCCAICGVALFTSLLTKSYNLDQVLNSAQGLQTNRTADEEEISTKQSYLMFAWL</sequence>
<feature type="transmembrane region" description="Helical" evidence="6">
    <location>
        <begin position="193"/>
        <end position="217"/>
    </location>
</feature>
<feature type="transmembrane region" description="Helical" evidence="6">
    <location>
        <begin position="262"/>
        <end position="279"/>
    </location>
</feature>
<proteinExistence type="predicted"/>
<dbReference type="OrthoDB" id="2351791at2759"/>
<dbReference type="RefSeq" id="XP_031913887.1">
    <property type="nucleotide sequence ID" value="XM_032062075.1"/>
</dbReference>